<gene>
    <name evidence="1" type="ORF">HAX54_000540</name>
</gene>
<name>A0ABS8WQ33_DATST</name>
<organism evidence="1 2">
    <name type="scientific">Datura stramonium</name>
    <name type="common">Jimsonweed</name>
    <name type="synonym">Common thornapple</name>
    <dbReference type="NCBI Taxonomy" id="4076"/>
    <lineage>
        <taxon>Eukaryota</taxon>
        <taxon>Viridiplantae</taxon>
        <taxon>Streptophyta</taxon>
        <taxon>Embryophyta</taxon>
        <taxon>Tracheophyta</taxon>
        <taxon>Spermatophyta</taxon>
        <taxon>Magnoliopsida</taxon>
        <taxon>eudicotyledons</taxon>
        <taxon>Gunneridae</taxon>
        <taxon>Pentapetalae</taxon>
        <taxon>asterids</taxon>
        <taxon>lamiids</taxon>
        <taxon>Solanales</taxon>
        <taxon>Solanaceae</taxon>
        <taxon>Solanoideae</taxon>
        <taxon>Datureae</taxon>
        <taxon>Datura</taxon>
    </lineage>
</organism>
<protein>
    <submittedName>
        <fullName evidence="1">Uncharacterized protein</fullName>
    </submittedName>
</protein>
<accession>A0ABS8WQ33</accession>
<dbReference type="EMBL" id="JACEIK010010158">
    <property type="protein sequence ID" value="MCE3215014.1"/>
    <property type="molecule type" value="Genomic_DNA"/>
</dbReference>
<feature type="non-terminal residue" evidence="1">
    <location>
        <position position="1"/>
    </location>
</feature>
<proteinExistence type="predicted"/>
<comment type="caution">
    <text evidence="1">The sequence shown here is derived from an EMBL/GenBank/DDBJ whole genome shotgun (WGS) entry which is preliminary data.</text>
</comment>
<evidence type="ECO:0000313" key="2">
    <source>
        <dbReference type="Proteomes" id="UP000823775"/>
    </source>
</evidence>
<dbReference type="Proteomes" id="UP000823775">
    <property type="component" value="Unassembled WGS sequence"/>
</dbReference>
<keyword evidence="2" id="KW-1185">Reference proteome</keyword>
<sequence length="95" mass="11242">NEYHREFEIFNNGKILSWMALIRGMEEDHPREIWIESSSQYLKAKDDNFIMRLFIYDAIFKVNEKTTQGLSLISFPNLLLTFYVKEALFTLASTV</sequence>
<reference evidence="1 2" key="1">
    <citation type="journal article" date="2021" name="BMC Genomics">
        <title>Datura genome reveals duplications of psychoactive alkaloid biosynthetic genes and high mutation rate following tissue culture.</title>
        <authorList>
            <person name="Rajewski A."/>
            <person name="Carter-House D."/>
            <person name="Stajich J."/>
            <person name="Litt A."/>
        </authorList>
    </citation>
    <scope>NUCLEOTIDE SEQUENCE [LARGE SCALE GENOMIC DNA]</scope>
    <source>
        <strain evidence="1">AR-01</strain>
    </source>
</reference>
<evidence type="ECO:0000313" key="1">
    <source>
        <dbReference type="EMBL" id="MCE3215014.1"/>
    </source>
</evidence>